<dbReference type="EMBL" id="CADCXV010000668">
    <property type="protein sequence ID" value="CAB0032153.1"/>
    <property type="molecule type" value="Genomic_DNA"/>
</dbReference>
<gene>
    <name evidence="1" type="ORF">TBRA_LOCUS4100</name>
</gene>
<reference evidence="1 2" key="1">
    <citation type="submission" date="2020-02" db="EMBL/GenBank/DDBJ databases">
        <authorList>
            <person name="Ferguson B K."/>
        </authorList>
    </citation>
    <scope>NUCLEOTIDE SEQUENCE [LARGE SCALE GENOMIC DNA]</scope>
</reference>
<evidence type="ECO:0000313" key="2">
    <source>
        <dbReference type="Proteomes" id="UP000479190"/>
    </source>
</evidence>
<keyword evidence="2" id="KW-1185">Reference proteome</keyword>
<accession>A0A6H5I6D3</accession>
<proteinExistence type="predicted"/>
<organism evidence="1 2">
    <name type="scientific">Trichogramma brassicae</name>
    <dbReference type="NCBI Taxonomy" id="86971"/>
    <lineage>
        <taxon>Eukaryota</taxon>
        <taxon>Metazoa</taxon>
        <taxon>Ecdysozoa</taxon>
        <taxon>Arthropoda</taxon>
        <taxon>Hexapoda</taxon>
        <taxon>Insecta</taxon>
        <taxon>Pterygota</taxon>
        <taxon>Neoptera</taxon>
        <taxon>Endopterygota</taxon>
        <taxon>Hymenoptera</taxon>
        <taxon>Apocrita</taxon>
        <taxon>Proctotrupomorpha</taxon>
        <taxon>Chalcidoidea</taxon>
        <taxon>Trichogrammatidae</taxon>
        <taxon>Trichogramma</taxon>
    </lineage>
</organism>
<name>A0A6H5I6D3_9HYME</name>
<dbReference type="Proteomes" id="UP000479190">
    <property type="component" value="Unassembled WGS sequence"/>
</dbReference>
<protein>
    <submittedName>
        <fullName evidence="1">Uncharacterized protein</fullName>
    </submittedName>
</protein>
<dbReference type="AlphaFoldDB" id="A0A6H5I6D3"/>
<evidence type="ECO:0000313" key="1">
    <source>
        <dbReference type="EMBL" id="CAB0032153.1"/>
    </source>
</evidence>
<sequence>MRTRLSQTLPPVFVADEAYGSQAVCPGHRRPEEPAKRRPPQLRVMDLLQNFFGVSWYPILKPAVLVYMPLTKSICVRCTSEPSFREAGPRAVTSWFRTRCGLALTTVVSWFHLGKK</sequence>